<organism evidence="1 2">
    <name type="scientific">Nocardioides kongjuensis</name>
    <dbReference type="NCBI Taxonomy" id="349522"/>
    <lineage>
        <taxon>Bacteria</taxon>
        <taxon>Bacillati</taxon>
        <taxon>Actinomycetota</taxon>
        <taxon>Actinomycetes</taxon>
        <taxon>Propionibacteriales</taxon>
        <taxon>Nocardioidaceae</taxon>
        <taxon>Nocardioides</taxon>
    </lineage>
</organism>
<evidence type="ECO:0008006" key="3">
    <source>
        <dbReference type="Google" id="ProtNLM"/>
    </source>
</evidence>
<name>A0A852RHR2_9ACTN</name>
<reference evidence="1 2" key="1">
    <citation type="submission" date="2020-07" db="EMBL/GenBank/DDBJ databases">
        <title>Sequencing the genomes of 1000 actinobacteria strains.</title>
        <authorList>
            <person name="Klenk H.-P."/>
        </authorList>
    </citation>
    <scope>NUCLEOTIDE SEQUENCE [LARGE SCALE GENOMIC DNA]</scope>
    <source>
        <strain evidence="1 2">DSM 19082</strain>
    </source>
</reference>
<dbReference type="Gene3D" id="3.40.50.720">
    <property type="entry name" value="NAD(P)-binding Rossmann-like Domain"/>
    <property type="match status" value="1"/>
</dbReference>
<protein>
    <recommendedName>
        <fullName evidence="3">TOMM leader peptide-binding protein</fullName>
    </recommendedName>
</protein>
<evidence type="ECO:0000313" key="2">
    <source>
        <dbReference type="Proteomes" id="UP000582231"/>
    </source>
</evidence>
<dbReference type="Proteomes" id="UP000582231">
    <property type="component" value="Unassembled WGS sequence"/>
</dbReference>
<accession>A0A852RHR2</accession>
<gene>
    <name evidence="1" type="ORF">BJ958_002231</name>
</gene>
<dbReference type="RefSeq" id="WP_179726908.1">
    <property type="nucleotide sequence ID" value="NZ_BAABEF010000001.1"/>
</dbReference>
<sequence length="279" mass="29188">MAYRPLLLRPGIPVLSRSPGVLQVGLVGPCLRLPDVPAVRALLDELAEPGGHLPADDLPPEAAEALTRLVDAGLAVPAVPDVDPHLLAQAGPDAVRRRAAHAAAPVAVDAPEGAHAHLGPLLAAAGLPLAAPEDAAVRLVVSDGTLSRERVDPLVRASVPHLLVSGDATGVRLGPFVAPGRTACLRCVDAHESLHDQRLPLLVAQAARHGVQRPPPRDPVLDQLVLAWAVRDLTRFAEGDEPSTWSTTVDLAPGGAPVLTRWGRHPWCGCAWDGFLDLP</sequence>
<dbReference type="AlphaFoldDB" id="A0A852RHR2"/>
<comment type="caution">
    <text evidence="1">The sequence shown here is derived from an EMBL/GenBank/DDBJ whole genome shotgun (WGS) entry which is preliminary data.</text>
</comment>
<keyword evidence="2" id="KW-1185">Reference proteome</keyword>
<proteinExistence type="predicted"/>
<dbReference type="EMBL" id="JACCBF010000001">
    <property type="protein sequence ID" value="NYD30685.1"/>
    <property type="molecule type" value="Genomic_DNA"/>
</dbReference>
<evidence type="ECO:0000313" key="1">
    <source>
        <dbReference type="EMBL" id="NYD30685.1"/>
    </source>
</evidence>